<keyword evidence="2" id="KW-1185">Reference proteome</keyword>
<dbReference type="EMBL" id="CM010724">
    <property type="protein sequence ID" value="RZC80226.1"/>
    <property type="molecule type" value="Genomic_DNA"/>
</dbReference>
<evidence type="ECO:0000313" key="2">
    <source>
        <dbReference type="Proteomes" id="UP000316621"/>
    </source>
</evidence>
<protein>
    <submittedName>
        <fullName evidence="1">Uncharacterized protein</fullName>
    </submittedName>
</protein>
<dbReference type="AlphaFoldDB" id="A0A4Y7L4W6"/>
<evidence type="ECO:0000313" key="1">
    <source>
        <dbReference type="EMBL" id="RZC80226.1"/>
    </source>
</evidence>
<reference evidence="1 2" key="1">
    <citation type="journal article" date="2018" name="Science">
        <title>The opium poppy genome and morphinan production.</title>
        <authorList>
            <person name="Guo L."/>
            <person name="Winzer T."/>
            <person name="Yang X."/>
            <person name="Li Y."/>
            <person name="Ning Z."/>
            <person name="He Z."/>
            <person name="Teodor R."/>
            <person name="Lu Y."/>
            <person name="Bowser T.A."/>
            <person name="Graham I.A."/>
            <person name="Ye K."/>
        </authorList>
    </citation>
    <scope>NUCLEOTIDE SEQUENCE [LARGE SCALE GENOMIC DNA]</scope>
    <source>
        <strain evidence="2">cv. HN1</strain>
        <tissue evidence="1">Leaves</tissue>
    </source>
</reference>
<organism evidence="1 2">
    <name type="scientific">Papaver somniferum</name>
    <name type="common">Opium poppy</name>
    <dbReference type="NCBI Taxonomy" id="3469"/>
    <lineage>
        <taxon>Eukaryota</taxon>
        <taxon>Viridiplantae</taxon>
        <taxon>Streptophyta</taxon>
        <taxon>Embryophyta</taxon>
        <taxon>Tracheophyta</taxon>
        <taxon>Spermatophyta</taxon>
        <taxon>Magnoliopsida</taxon>
        <taxon>Ranunculales</taxon>
        <taxon>Papaveraceae</taxon>
        <taxon>Papaveroideae</taxon>
        <taxon>Papaver</taxon>
    </lineage>
</organism>
<dbReference type="Gramene" id="RZC80226">
    <property type="protein sequence ID" value="RZC80226"/>
    <property type="gene ID" value="C5167_042800"/>
</dbReference>
<dbReference type="Proteomes" id="UP000316621">
    <property type="component" value="Chromosome 10"/>
</dbReference>
<sequence>MDKYIYCIELGTVVIWKLGVNKLNVPFQVHKLKKRYRESSENIDIDELQGDFAGIHFGLSMEFNIKAFLTIYLVSLVLQMDNALIDDRWISQTVSKLWSQYRRKEHQTGKGSILEEV</sequence>
<accession>A0A4Y7L4W6</accession>
<dbReference type="STRING" id="3469.A0A4Y7L4W6"/>
<gene>
    <name evidence="1" type="ORF">C5167_042800</name>
</gene>
<proteinExistence type="predicted"/>
<name>A0A4Y7L4W6_PAPSO</name>